<sequence>MRKIVSLAFANIRKNKGQSLSFFIIIFVSALFLSLGLVTMFEYTENFDKKALQQEAPDVMFAVQEDREELLTSFEKEMASDKRVISLAKIPALLAAGEFYYGNGLNSRNAVFFEASDDGSIPFGAIMEKTDKEVEDPIYLPYLFKMGGGYSTGEPFHITLVTAGMGKKEFSFTIAGFYEDIYFSTINSTITGFLLGERPYRMLKEALGSGPAGCVYAVEAAGPDDNERVSSVYGTKLGNICNGAGLMWDSNHYASVKSARTVTSSIGTSIIVGFSVLLLLIALVVVNFRIKNSVEEEIRNIGALKALGYTSSQLIGTFLMQFTVLSLAGGLLGILCSYGVLPALSLMYAMQTGIVWEQSFSGAAFVLTLALTEVLVCFVAFTSSVRIRKLPPIAALRTGLQTHSFRKNYFPLDKGRGPLIVIMAAKQLVRSIKQNILIGLIVTGVTFAAVFAGVLYYNINIEKDIFIQMVAGETPHLQLEAGGPEAAERLLEHVREKEGTDKAFYFSTEVVTCEQNYEAYGYILNDFDMIDNTNWLYQGRFPRYDNETALGGLLAEILDKKPGDTITVTQGDVSRDYLITGLIQGSNYMGHDLCMTSEAYQRINEGFSPTMINAYLKDRIKAGEFLEELMDSSADLLNAVNADEMIRSSMSSYQDIVAVLAVVVSLVTAVIIILVLYLVIKTLLVRKKQELGIQKALGYTTGELVLQNALAFLPVVLIGALLGGWGGCVGLNPFFSLLFSGIGMMKVGFVICMPLIIGICAFIAAFGFAVAAIVSLRIKKISPYSLISE</sequence>
<protein>
    <submittedName>
        <fullName evidence="9">ABC transport system permease protein</fullName>
    </submittedName>
</protein>
<feature type="transmembrane region" description="Helical" evidence="7">
    <location>
        <begin position="270"/>
        <end position="290"/>
    </location>
</feature>
<keyword evidence="5 7" id="KW-0472">Membrane</keyword>
<feature type="domain" description="ABC3 transporter permease C-terminal" evidence="8">
    <location>
        <begin position="274"/>
        <end position="392"/>
    </location>
</feature>
<keyword evidence="3 7" id="KW-0812">Transmembrane</keyword>
<dbReference type="GO" id="GO:0005886">
    <property type="term" value="C:plasma membrane"/>
    <property type="evidence" value="ECO:0007669"/>
    <property type="project" value="UniProtKB-SubCell"/>
</dbReference>
<evidence type="ECO:0000256" key="2">
    <source>
        <dbReference type="ARBA" id="ARBA00022475"/>
    </source>
</evidence>
<keyword evidence="4 7" id="KW-1133">Transmembrane helix</keyword>
<evidence type="ECO:0000256" key="3">
    <source>
        <dbReference type="ARBA" id="ARBA00022692"/>
    </source>
</evidence>
<evidence type="ECO:0000259" key="8">
    <source>
        <dbReference type="Pfam" id="PF02687"/>
    </source>
</evidence>
<feature type="transmembrane region" description="Helical" evidence="7">
    <location>
        <begin position="436"/>
        <end position="459"/>
    </location>
</feature>
<dbReference type="EMBL" id="QGGY01000008">
    <property type="protein sequence ID" value="PWJ74715.1"/>
    <property type="molecule type" value="Genomic_DNA"/>
</dbReference>
<dbReference type="RefSeq" id="WP_109627408.1">
    <property type="nucleotide sequence ID" value="NZ_JANKBI010000006.1"/>
</dbReference>
<keyword evidence="10" id="KW-1185">Reference proteome</keyword>
<evidence type="ECO:0000256" key="4">
    <source>
        <dbReference type="ARBA" id="ARBA00022989"/>
    </source>
</evidence>
<evidence type="ECO:0000313" key="9">
    <source>
        <dbReference type="EMBL" id="PWJ74715.1"/>
    </source>
</evidence>
<comment type="subcellular location">
    <subcellularLocation>
        <location evidence="1">Cell membrane</location>
        <topology evidence="1">Multi-pass membrane protein</topology>
    </subcellularLocation>
</comment>
<dbReference type="AlphaFoldDB" id="A0AB73T3A8"/>
<feature type="transmembrane region" description="Helical" evidence="7">
    <location>
        <begin position="747"/>
        <end position="774"/>
    </location>
</feature>
<dbReference type="InterPro" id="IPR050250">
    <property type="entry name" value="Macrolide_Exporter_MacB"/>
</dbReference>
<evidence type="ECO:0000256" key="1">
    <source>
        <dbReference type="ARBA" id="ARBA00004651"/>
    </source>
</evidence>
<evidence type="ECO:0000313" key="10">
    <source>
        <dbReference type="Proteomes" id="UP000245412"/>
    </source>
</evidence>
<gene>
    <name evidence="9" type="ORF">C7383_108145</name>
</gene>
<dbReference type="Pfam" id="PF02687">
    <property type="entry name" value="FtsX"/>
    <property type="match status" value="2"/>
</dbReference>
<feature type="transmembrane region" description="Helical" evidence="7">
    <location>
        <begin position="705"/>
        <end position="727"/>
    </location>
</feature>
<name>A0AB73T3A8_9FIRM</name>
<organism evidence="9 10">
    <name type="scientific">Murimonas intestini</name>
    <dbReference type="NCBI Taxonomy" id="1337051"/>
    <lineage>
        <taxon>Bacteria</taxon>
        <taxon>Bacillati</taxon>
        <taxon>Bacillota</taxon>
        <taxon>Clostridia</taxon>
        <taxon>Lachnospirales</taxon>
        <taxon>Lachnospiraceae</taxon>
        <taxon>Murimonas</taxon>
    </lineage>
</organism>
<dbReference type="Proteomes" id="UP000245412">
    <property type="component" value="Unassembled WGS sequence"/>
</dbReference>
<proteinExistence type="inferred from homology"/>
<evidence type="ECO:0000256" key="6">
    <source>
        <dbReference type="ARBA" id="ARBA00038076"/>
    </source>
</evidence>
<dbReference type="PANTHER" id="PTHR30572:SF4">
    <property type="entry name" value="ABC TRANSPORTER PERMEASE YTRF"/>
    <property type="match status" value="1"/>
</dbReference>
<feature type="domain" description="ABC3 transporter permease C-terminal" evidence="8">
    <location>
        <begin position="663"/>
        <end position="783"/>
    </location>
</feature>
<accession>A0AB73T3A8</accession>
<dbReference type="GO" id="GO:0022857">
    <property type="term" value="F:transmembrane transporter activity"/>
    <property type="evidence" value="ECO:0007669"/>
    <property type="project" value="TreeGrafter"/>
</dbReference>
<feature type="transmembrane region" description="Helical" evidence="7">
    <location>
        <begin position="314"/>
        <end position="340"/>
    </location>
</feature>
<feature type="transmembrane region" description="Helical" evidence="7">
    <location>
        <begin position="360"/>
        <end position="381"/>
    </location>
</feature>
<keyword evidence="2" id="KW-1003">Cell membrane</keyword>
<dbReference type="InterPro" id="IPR003838">
    <property type="entry name" value="ABC3_permease_C"/>
</dbReference>
<comment type="caution">
    <text evidence="9">The sequence shown here is derived from an EMBL/GenBank/DDBJ whole genome shotgun (WGS) entry which is preliminary data.</text>
</comment>
<comment type="similarity">
    <text evidence="6">Belongs to the ABC-4 integral membrane protein family.</text>
</comment>
<dbReference type="PANTHER" id="PTHR30572">
    <property type="entry name" value="MEMBRANE COMPONENT OF TRANSPORTER-RELATED"/>
    <property type="match status" value="1"/>
</dbReference>
<reference evidence="9 10" key="1">
    <citation type="submission" date="2018-05" db="EMBL/GenBank/DDBJ databases">
        <authorList>
            <person name="Goeker M."/>
            <person name="Huntemann M."/>
            <person name="Clum A."/>
            <person name="Pillay M."/>
            <person name="Palaniappan K."/>
            <person name="Varghese N."/>
            <person name="Mikhailova N."/>
            <person name="Stamatis D."/>
            <person name="Reddy T."/>
            <person name="Daum C."/>
            <person name="Shapiro N."/>
            <person name="Ivanova N."/>
            <person name="Kyrpides N."/>
            <person name="Woyke T."/>
        </authorList>
    </citation>
    <scope>NUCLEOTIDE SEQUENCE [LARGE SCALE GENOMIC DNA]</scope>
    <source>
        <strain evidence="9 10">DSM 26524</strain>
    </source>
</reference>
<feature type="transmembrane region" description="Helical" evidence="7">
    <location>
        <begin position="20"/>
        <end position="41"/>
    </location>
</feature>
<feature type="transmembrane region" description="Helical" evidence="7">
    <location>
        <begin position="656"/>
        <end position="684"/>
    </location>
</feature>
<evidence type="ECO:0000256" key="7">
    <source>
        <dbReference type="SAM" id="Phobius"/>
    </source>
</evidence>
<evidence type="ECO:0000256" key="5">
    <source>
        <dbReference type="ARBA" id="ARBA00023136"/>
    </source>
</evidence>